<feature type="domain" description="DUF302" evidence="1">
    <location>
        <begin position="32"/>
        <end position="92"/>
    </location>
</feature>
<dbReference type="RefSeq" id="WP_369610520.1">
    <property type="nucleotide sequence ID" value="NZ_AP031322.1"/>
</dbReference>
<name>A0AAT9GN21_9CREN</name>
<dbReference type="KEGG" id="sjv:SJAV_02290"/>
<dbReference type="PANTHER" id="PTHR38342">
    <property type="entry name" value="SLR5037 PROTEIN"/>
    <property type="match status" value="1"/>
</dbReference>
<dbReference type="GeneID" id="92353159"/>
<sequence>MQIIKCKFNFDECEQKIKNEIKRLNAILFFEVDHKKNAEEVGLQLNKCKVLYFGNPRVGTLLMQKKIEISLDLPLRLALWEKDGECFVEYKLPSEIAKEYDVESDVLKKMDEFMLTILSQIRREG</sequence>
<dbReference type="CDD" id="cd14797">
    <property type="entry name" value="DUF302"/>
    <property type="match status" value="1"/>
</dbReference>
<proteinExistence type="predicted"/>
<dbReference type="PANTHER" id="PTHR38342:SF2">
    <property type="entry name" value="INNER MEMBRANE OR EXPORTED"/>
    <property type="match status" value="1"/>
</dbReference>
<dbReference type="SUPFAM" id="SSF103247">
    <property type="entry name" value="TT1751-like"/>
    <property type="match status" value="1"/>
</dbReference>
<dbReference type="InterPro" id="IPR005180">
    <property type="entry name" value="DUF302"/>
</dbReference>
<protein>
    <submittedName>
        <fullName evidence="2">DUF302 domain-containing protein</fullName>
    </submittedName>
</protein>
<evidence type="ECO:0000259" key="1">
    <source>
        <dbReference type="Pfam" id="PF03625"/>
    </source>
</evidence>
<accession>A0AAT9GN21</accession>
<organism evidence="2">
    <name type="scientific">Sulfurisphaera javensis</name>
    <dbReference type="NCBI Taxonomy" id="2049879"/>
    <lineage>
        <taxon>Archaea</taxon>
        <taxon>Thermoproteota</taxon>
        <taxon>Thermoprotei</taxon>
        <taxon>Sulfolobales</taxon>
        <taxon>Sulfolobaceae</taxon>
        <taxon>Sulfurisphaera</taxon>
    </lineage>
</organism>
<dbReference type="EMBL" id="AP031322">
    <property type="protein sequence ID" value="BFH72285.1"/>
    <property type="molecule type" value="Genomic_DNA"/>
</dbReference>
<gene>
    <name evidence="2" type="ORF">SJAV_02290</name>
</gene>
<evidence type="ECO:0000313" key="2">
    <source>
        <dbReference type="EMBL" id="BFH72285.1"/>
    </source>
</evidence>
<dbReference type="Pfam" id="PF03625">
    <property type="entry name" value="DUF302"/>
    <property type="match status" value="1"/>
</dbReference>
<dbReference type="Gene3D" id="3.30.310.70">
    <property type="entry name" value="TT1751-like domain"/>
    <property type="match status" value="1"/>
</dbReference>
<dbReference type="AlphaFoldDB" id="A0AAT9GN21"/>
<reference evidence="2" key="1">
    <citation type="submission" date="2024-03" db="EMBL/GenBank/DDBJ databases">
        <title>Complete genome sequence of Sulfurisphaera javensis strain KD-1.</title>
        <authorList>
            <person name="Sakai H."/>
            <person name="Nur N."/>
            <person name="Suwanto A."/>
            <person name="Kurosawa N."/>
        </authorList>
    </citation>
    <scope>NUCLEOTIDE SEQUENCE</scope>
    <source>
        <strain evidence="2">KD-1</strain>
    </source>
</reference>
<dbReference type="InterPro" id="IPR035923">
    <property type="entry name" value="TT1751-like_sf"/>
</dbReference>